<evidence type="ECO:0000313" key="5">
    <source>
        <dbReference type="Proteomes" id="UP001219567"/>
    </source>
</evidence>
<sequence>MALCVGILALAPPPIVGAMTSIPSWGKALVAAFAFATAAWQIVGIASVVSDKRSLYRLYIRVNFLATLAILAITIAFTVTAAARHSTAVAACYSKYEGSLAQDGLGVQAIENSLVNGRHKVCDILCWVDVGLMGGLIVLLGLTQLFMCYMQRKYGQRQRTASSYVDKPYGADGIPLASRSPGNWHFRGQPHYSPVPDPSMNRYPRAGDNREYYQARQY</sequence>
<accession>A0AAJ5YVR2</accession>
<name>A0AAJ5YVR2_9BASI</name>
<feature type="transmembrane region" description="Helical" evidence="2">
    <location>
        <begin position="130"/>
        <end position="149"/>
    </location>
</feature>
<evidence type="ECO:0000256" key="1">
    <source>
        <dbReference type="SAM" id="MobiDB-lite"/>
    </source>
</evidence>
<dbReference type="EMBL" id="CP119943">
    <property type="protein sequence ID" value="WFC98497.1"/>
    <property type="molecule type" value="Genomic_DNA"/>
</dbReference>
<evidence type="ECO:0000313" key="4">
    <source>
        <dbReference type="EMBL" id="WFC98497.1"/>
    </source>
</evidence>
<feature type="transmembrane region" description="Helical" evidence="2">
    <location>
        <begin position="28"/>
        <end position="50"/>
    </location>
</feature>
<dbReference type="Proteomes" id="UP001219567">
    <property type="component" value="Chromosome 1"/>
</dbReference>
<feature type="signal peptide" evidence="3">
    <location>
        <begin position="1"/>
        <end position="18"/>
    </location>
</feature>
<protein>
    <submittedName>
        <fullName evidence="4">Uncharacterized protein</fullName>
    </submittedName>
</protein>
<keyword evidence="2" id="KW-0812">Transmembrane</keyword>
<reference evidence="4 5" key="1">
    <citation type="submission" date="2023-03" db="EMBL/GenBank/DDBJ databases">
        <title>Mating type loci evolution in Malassezia.</title>
        <authorList>
            <person name="Coelho M.A."/>
        </authorList>
    </citation>
    <scope>NUCLEOTIDE SEQUENCE [LARGE SCALE GENOMIC DNA]</scope>
    <source>
        <strain evidence="4 5">CBS 9725</strain>
    </source>
</reference>
<dbReference type="AlphaFoldDB" id="A0AAJ5YVR2"/>
<evidence type="ECO:0000256" key="2">
    <source>
        <dbReference type="SAM" id="Phobius"/>
    </source>
</evidence>
<keyword evidence="5" id="KW-1185">Reference proteome</keyword>
<keyword evidence="2" id="KW-0472">Membrane</keyword>
<evidence type="ECO:0000256" key="3">
    <source>
        <dbReference type="SAM" id="SignalP"/>
    </source>
</evidence>
<keyword evidence="2" id="KW-1133">Transmembrane helix</keyword>
<organism evidence="4 5">
    <name type="scientific">Malassezia yamatoensis</name>
    <dbReference type="NCBI Taxonomy" id="253288"/>
    <lineage>
        <taxon>Eukaryota</taxon>
        <taxon>Fungi</taxon>
        <taxon>Dikarya</taxon>
        <taxon>Basidiomycota</taxon>
        <taxon>Ustilaginomycotina</taxon>
        <taxon>Malasseziomycetes</taxon>
        <taxon>Malasseziales</taxon>
        <taxon>Malasseziaceae</taxon>
        <taxon>Malassezia</taxon>
    </lineage>
</organism>
<keyword evidence="3" id="KW-0732">Signal</keyword>
<feature type="transmembrane region" description="Helical" evidence="2">
    <location>
        <begin position="62"/>
        <end position="83"/>
    </location>
</feature>
<feature type="region of interest" description="Disordered" evidence="1">
    <location>
        <begin position="187"/>
        <end position="206"/>
    </location>
</feature>
<proteinExistence type="predicted"/>
<gene>
    <name evidence="4" type="ORF">MYAM1_001225</name>
</gene>
<feature type="chain" id="PRO_5042581261" evidence="3">
    <location>
        <begin position="19"/>
        <end position="218"/>
    </location>
</feature>